<dbReference type="InterPro" id="IPR017946">
    <property type="entry name" value="PLC-like_Pdiesterase_TIM-brl"/>
</dbReference>
<dbReference type="AlphaFoldDB" id="A4RW25"/>
<dbReference type="eggNOG" id="KOG2258">
    <property type="taxonomic scope" value="Eukaryota"/>
</dbReference>
<organism evidence="6 7">
    <name type="scientific">Ostreococcus lucimarinus (strain CCE9901)</name>
    <dbReference type="NCBI Taxonomy" id="436017"/>
    <lineage>
        <taxon>Eukaryota</taxon>
        <taxon>Viridiplantae</taxon>
        <taxon>Chlorophyta</taxon>
        <taxon>Mamiellophyceae</taxon>
        <taxon>Mamiellales</taxon>
        <taxon>Bathycoccaceae</taxon>
        <taxon>Ostreococcus</taxon>
    </lineage>
</organism>
<dbReference type="HOGENOM" id="CLU_837813_0_0_1"/>
<gene>
    <name evidence="6" type="ORF">OSTLU_87011</name>
</gene>
<dbReference type="InterPro" id="IPR044236">
    <property type="entry name" value="GDPD4"/>
</dbReference>
<evidence type="ECO:0000259" key="5">
    <source>
        <dbReference type="PROSITE" id="PS51704"/>
    </source>
</evidence>
<dbReference type="SUPFAM" id="SSF51695">
    <property type="entry name" value="PLC-like phosphodiesterases"/>
    <property type="match status" value="1"/>
</dbReference>
<evidence type="ECO:0000313" key="7">
    <source>
        <dbReference type="Proteomes" id="UP000001568"/>
    </source>
</evidence>
<dbReference type="GeneID" id="5001300"/>
<dbReference type="Proteomes" id="UP000001568">
    <property type="component" value="Chromosome 4"/>
</dbReference>
<dbReference type="RefSeq" id="XP_001417249.1">
    <property type="nucleotide sequence ID" value="XM_001417212.1"/>
</dbReference>
<keyword evidence="7" id="KW-1185">Reference proteome</keyword>
<protein>
    <recommendedName>
        <fullName evidence="1">glycerophosphodiester phosphodiesterase</fullName>
        <ecNumber evidence="1">3.1.4.46</ecNumber>
    </recommendedName>
</protein>
<dbReference type="InterPro" id="IPR030395">
    <property type="entry name" value="GP_PDE_dom"/>
</dbReference>
<keyword evidence="4" id="KW-0812">Transmembrane</keyword>
<evidence type="ECO:0000256" key="2">
    <source>
        <dbReference type="ARBA" id="ARBA00022798"/>
    </source>
</evidence>
<dbReference type="GO" id="GO:0006629">
    <property type="term" value="P:lipid metabolic process"/>
    <property type="evidence" value="ECO:0007669"/>
    <property type="project" value="InterPro"/>
</dbReference>
<dbReference type="OMA" id="QCKNCIV"/>
<dbReference type="PANTHER" id="PTHR47449">
    <property type="entry name" value="GLYCEROPHOSPHODIESTER PHOSPHODIESTERASE GDPD4"/>
    <property type="match status" value="1"/>
</dbReference>
<evidence type="ECO:0000256" key="1">
    <source>
        <dbReference type="ARBA" id="ARBA00012247"/>
    </source>
</evidence>
<dbReference type="EMBL" id="CP000584">
    <property type="protein sequence ID" value="ABO95542.1"/>
    <property type="molecule type" value="Genomic_DNA"/>
</dbReference>
<keyword evidence="4" id="KW-0472">Membrane</keyword>
<reference evidence="6 7" key="1">
    <citation type="journal article" date="2007" name="Proc. Natl. Acad. Sci. U.S.A.">
        <title>The tiny eukaryote Ostreococcus provides genomic insights into the paradox of plankton speciation.</title>
        <authorList>
            <person name="Palenik B."/>
            <person name="Grimwood J."/>
            <person name="Aerts A."/>
            <person name="Rouze P."/>
            <person name="Salamov A."/>
            <person name="Putnam N."/>
            <person name="Dupont C."/>
            <person name="Jorgensen R."/>
            <person name="Derelle E."/>
            <person name="Rombauts S."/>
            <person name="Zhou K."/>
            <person name="Otillar R."/>
            <person name="Merchant S.S."/>
            <person name="Podell S."/>
            <person name="Gaasterland T."/>
            <person name="Napoli C."/>
            <person name="Gendler K."/>
            <person name="Manuell A."/>
            <person name="Tai V."/>
            <person name="Vallon O."/>
            <person name="Piganeau G."/>
            <person name="Jancek S."/>
            <person name="Heijde M."/>
            <person name="Jabbari K."/>
            <person name="Bowler C."/>
            <person name="Lohr M."/>
            <person name="Robbens S."/>
            <person name="Werner G."/>
            <person name="Dubchak I."/>
            <person name="Pazour G.J."/>
            <person name="Ren Q."/>
            <person name="Paulsen I."/>
            <person name="Delwiche C."/>
            <person name="Schmutz J."/>
            <person name="Rokhsar D."/>
            <person name="Van de Peer Y."/>
            <person name="Moreau H."/>
            <person name="Grigoriev I.V."/>
        </authorList>
    </citation>
    <scope>NUCLEOTIDE SEQUENCE [LARGE SCALE GENOMIC DNA]</scope>
    <source>
        <strain evidence="6 7">CCE9901</strain>
    </source>
</reference>
<dbReference type="EC" id="3.1.4.46" evidence="1"/>
<dbReference type="Gene3D" id="3.20.20.190">
    <property type="entry name" value="Phosphatidylinositol (PI) phosphodiesterase"/>
    <property type="match status" value="1"/>
</dbReference>
<dbReference type="Gramene" id="ABO95542">
    <property type="protein sequence ID" value="ABO95542"/>
    <property type="gene ID" value="OSTLU_87011"/>
</dbReference>
<dbReference type="GO" id="GO:0008889">
    <property type="term" value="F:glycerophosphodiester phosphodiesterase activity"/>
    <property type="evidence" value="ECO:0007669"/>
    <property type="project" value="UniProtKB-EC"/>
</dbReference>
<dbReference type="GO" id="GO:0006071">
    <property type="term" value="P:glycerol metabolic process"/>
    <property type="evidence" value="ECO:0007669"/>
    <property type="project" value="UniProtKB-KW"/>
</dbReference>
<dbReference type="CDD" id="cd08556">
    <property type="entry name" value="GDPD"/>
    <property type="match status" value="1"/>
</dbReference>
<proteinExistence type="predicted"/>
<evidence type="ECO:0000313" key="6">
    <source>
        <dbReference type="EMBL" id="ABO95542.1"/>
    </source>
</evidence>
<evidence type="ECO:0000256" key="4">
    <source>
        <dbReference type="SAM" id="Phobius"/>
    </source>
</evidence>
<dbReference type="KEGG" id="olu:OSTLU_87011"/>
<dbReference type="STRING" id="436017.A4RW25"/>
<keyword evidence="2" id="KW-0319">Glycerol metabolism</keyword>
<dbReference type="PANTHER" id="PTHR47449:SF2">
    <property type="entry name" value="GLYCEROPHOSPHODIESTER PHOSPHODIESTERASE GDPD4"/>
    <property type="match status" value="1"/>
</dbReference>
<keyword evidence="4" id="KW-1133">Transmembrane helix</keyword>
<dbReference type="OrthoDB" id="1058301at2759"/>
<accession>A4RW25</accession>
<sequence length="332" mass="37392">MRRALARDRRRAVGSRDFARDLARDLARESRRARGRGARARAWWTFVAASACAWALTRRARERDDARANDAPSDAFCARARDPMVCAHGGEVLEGEMANARTALERAARAGHACVEIDVQRTNDGALVALHARDVKRYTRGDIGAVGEVSRAELEMWNEGDAAALDFAAALEVARRAKFKQITVDFKENAPLGREGLARETVEVVRSMRCDECLMWGKDDETIREALRLGAPRVGYVVANFSLEMRAKGYDRLTRGRVRGAHAVAIQSEMVTRDLVRRARRAKLDVHVWTVNDDERMRRFLNYGVDGILTDRPTRLKETIADFRARCGREQL</sequence>
<feature type="domain" description="GP-PDE" evidence="5">
    <location>
        <begin position="83"/>
        <end position="320"/>
    </location>
</feature>
<feature type="transmembrane region" description="Helical" evidence="4">
    <location>
        <begin position="40"/>
        <end position="57"/>
    </location>
</feature>
<evidence type="ECO:0000256" key="3">
    <source>
        <dbReference type="ARBA" id="ARBA00047512"/>
    </source>
</evidence>
<dbReference type="PROSITE" id="PS51704">
    <property type="entry name" value="GP_PDE"/>
    <property type="match status" value="1"/>
</dbReference>
<name>A4RW25_OSTLU</name>
<dbReference type="Pfam" id="PF03009">
    <property type="entry name" value="GDPD"/>
    <property type="match status" value="1"/>
</dbReference>
<comment type="catalytic activity">
    <reaction evidence="3">
        <text>a sn-glycero-3-phosphodiester + H2O = an alcohol + sn-glycerol 3-phosphate + H(+)</text>
        <dbReference type="Rhea" id="RHEA:12969"/>
        <dbReference type="ChEBI" id="CHEBI:15377"/>
        <dbReference type="ChEBI" id="CHEBI:15378"/>
        <dbReference type="ChEBI" id="CHEBI:30879"/>
        <dbReference type="ChEBI" id="CHEBI:57597"/>
        <dbReference type="ChEBI" id="CHEBI:83408"/>
        <dbReference type="EC" id="3.1.4.46"/>
    </reaction>
</comment>